<accession>A0A917UN37</accession>
<evidence type="ECO:0000259" key="1">
    <source>
        <dbReference type="Pfam" id="PF02625"/>
    </source>
</evidence>
<dbReference type="RefSeq" id="WP_229670826.1">
    <property type="nucleotide sequence ID" value="NZ_BMOE01000003.1"/>
</dbReference>
<dbReference type="AlphaFoldDB" id="A0A917UN37"/>
<gene>
    <name evidence="4" type="ORF">GCM10008939_12570</name>
</gene>
<dbReference type="Proteomes" id="UP000635726">
    <property type="component" value="Unassembled WGS sequence"/>
</dbReference>
<dbReference type="Gene3D" id="3.40.50.720">
    <property type="entry name" value="NAD(P)-binding Rossmann-like Domain"/>
    <property type="match status" value="1"/>
</dbReference>
<dbReference type="InterPro" id="IPR052698">
    <property type="entry name" value="MoCofactor_Util/Proc"/>
</dbReference>
<keyword evidence="5" id="KW-1185">Reference proteome</keyword>
<dbReference type="EMBL" id="BMOE01000003">
    <property type="protein sequence ID" value="GGJ69717.1"/>
    <property type="molecule type" value="Genomic_DNA"/>
</dbReference>
<dbReference type="InterPro" id="IPR027051">
    <property type="entry name" value="XdhC_Rossmann_dom"/>
</dbReference>
<feature type="domain" description="XdhC- CoxI" evidence="1">
    <location>
        <begin position="20"/>
        <end position="82"/>
    </location>
</feature>
<evidence type="ECO:0000259" key="2">
    <source>
        <dbReference type="Pfam" id="PF04945"/>
    </source>
</evidence>
<reference evidence="4" key="1">
    <citation type="journal article" date="2014" name="Int. J. Syst. Evol. Microbiol.">
        <title>Complete genome sequence of Corynebacterium casei LMG S-19264T (=DSM 44701T), isolated from a smear-ripened cheese.</title>
        <authorList>
            <consortium name="US DOE Joint Genome Institute (JGI-PGF)"/>
            <person name="Walter F."/>
            <person name="Albersmeier A."/>
            <person name="Kalinowski J."/>
            <person name="Ruckert C."/>
        </authorList>
    </citation>
    <scope>NUCLEOTIDE SEQUENCE</scope>
    <source>
        <strain evidence="4">JCM 14371</strain>
    </source>
</reference>
<dbReference type="Pfam" id="PF02625">
    <property type="entry name" value="XdhC_CoxI"/>
    <property type="match status" value="1"/>
</dbReference>
<protein>
    <recommendedName>
        <fullName evidence="6">TRASH domain-containing protein</fullName>
    </recommendedName>
</protein>
<dbReference type="PANTHER" id="PTHR30388:SF6">
    <property type="entry name" value="XANTHINE DEHYDROGENASE SUBUNIT A-RELATED"/>
    <property type="match status" value="1"/>
</dbReference>
<proteinExistence type="predicted"/>
<feature type="domain" description="XdhC Rossmann" evidence="3">
    <location>
        <begin position="124"/>
        <end position="264"/>
    </location>
</feature>
<organism evidence="4 5">
    <name type="scientific">Deinococcus aquiradiocola</name>
    <dbReference type="NCBI Taxonomy" id="393059"/>
    <lineage>
        <taxon>Bacteria</taxon>
        <taxon>Thermotogati</taxon>
        <taxon>Deinococcota</taxon>
        <taxon>Deinococci</taxon>
        <taxon>Deinococcales</taxon>
        <taxon>Deinococcaceae</taxon>
        <taxon>Deinococcus</taxon>
    </lineage>
</organism>
<reference evidence="4" key="2">
    <citation type="submission" date="2020-09" db="EMBL/GenBank/DDBJ databases">
        <authorList>
            <person name="Sun Q."/>
            <person name="Ohkuma M."/>
        </authorList>
    </citation>
    <scope>NUCLEOTIDE SEQUENCE</scope>
    <source>
        <strain evidence="4">JCM 14371</strain>
    </source>
</reference>
<dbReference type="PANTHER" id="PTHR30388">
    <property type="entry name" value="ALDEHYDE OXIDOREDUCTASE MOLYBDENUM COFACTOR ASSEMBLY PROTEIN"/>
    <property type="match status" value="1"/>
</dbReference>
<sequence length="362" mass="38022">MSFDALSRADHHARVARLEAEGARFVTATVVLRRAPVSSHMGDRAIVHEDGRMEGFVGGACSREIVRRQALEVLAGGSPRLVMIRPDAASEPDAGLEAVVVPMTCASEGSVNVYLEPHQPARTLLVVGLTPVAEMVYRLAAAMGERVQRVVTREERRDLEPGTPALDLPALTDALSALSAPARAQVSAVVASQGHYDELALEALLRGGVTNLALLASRKRAASVLDLLHLQGVPEDLTALIRAPAGLDLGARTPGEVAVSILAGLIADRQGRTVPQGQASQPVTLPPATPPALIPASPVAAGPARAAREGYAISPVDGEEVEIATALHHADHGGVRYYFSCPNCKRRFLKDPARYLAPAGPA</sequence>
<dbReference type="Pfam" id="PF13478">
    <property type="entry name" value="XdhC_C"/>
    <property type="match status" value="1"/>
</dbReference>
<evidence type="ECO:0000313" key="5">
    <source>
        <dbReference type="Proteomes" id="UP000635726"/>
    </source>
</evidence>
<dbReference type="InterPro" id="IPR003777">
    <property type="entry name" value="XdhC_CoxI"/>
</dbReference>
<evidence type="ECO:0008006" key="6">
    <source>
        <dbReference type="Google" id="ProtNLM"/>
    </source>
</evidence>
<comment type="caution">
    <text evidence="4">The sequence shown here is derived from an EMBL/GenBank/DDBJ whole genome shotgun (WGS) entry which is preliminary data.</text>
</comment>
<dbReference type="InterPro" id="IPR007029">
    <property type="entry name" value="YHS_dom"/>
</dbReference>
<name>A0A917UN37_9DEIO</name>
<feature type="domain" description="YHS" evidence="2">
    <location>
        <begin position="313"/>
        <end position="357"/>
    </location>
</feature>
<evidence type="ECO:0000313" key="4">
    <source>
        <dbReference type="EMBL" id="GGJ69717.1"/>
    </source>
</evidence>
<dbReference type="Pfam" id="PF04945">
    <property type="entry name" value="YHS"/>
    <property type="match status" value="1"/>
</dbReference>
<evidence type="ECO:0000259" key="3">
    <source>
        <dbReference type="Pfam" id="PF13478"/>
    </source>
</evidence>